<feature type="region of interest" description="Disordered" evidence="2">
    <location>
        <begin position="261"/>
        <end position="319"/>
    </location>
</feature>
<evidence type="ECO:0000313" key="5">
    <source>
        <dbReference type="Proteomes" id="UP000308199"/>
    </source>
</evidence>
<gene>
    <name evidence="4" type="ORF">EW145_g1095</name>
</gene>
<dbReference type="FunFam" id="1.10.472.80:FF:000077">
    <property type="entry name" value="TBC1 domain family member"/>
    <property type="match status" value="1"/>
</dbReference>
<evidence type="ECO:0000256" key="2">
    <source>
        <dbReference type="SAM" id="MobiDB-lite"/>
    </source>
</evidence>
<comment type="caution">
    <text evidence="4">The sequence shown here is derived from an EMBL/GenBank/DDBJ whole genome shotgun (WGS) entry which is preliminary data.</text>
</comment>
<feature type="region of interest" description="Disordered" evidence="2">
    <location>
        <begin position="566"/>
        <end position="592"/>
    </location>
</feature>
<feature type="compositionally biased region" description="Polar residues" evidence="2">
    <location>
        <begin position="274"/>
        <end position="300"/>
    </location>
</feature>
<feature type="region of interest" description="Disordered" evidence="2">
    <location>
        <begin position="836"/>
        <end position="868"/>
    </location>
</feature>
<dbReference type="EMBL" id="SGPK01000027">
    <property type="protein sequence ID" value="THH10802.1"/>
    <property type="molecule type" value="Genomic_DNA"/>
</dbReference>
<evidence type="ECO:0000256" key="1">
    <source>
        <dbReference type="ARBA" id="ARBA00022468"/>
    </source>
</evidence>
<feature type="domain" description="Rab-GAP TBC" evidence="3">
    <location>
        <begin position="492"/>
        <end position="740"/>
    </location>
</feature>
<dbReference type="SUPFAM" id="SSF47923">
    <property type="entry name" value="Ypt/Rab-GAP domain of gyp1p"/>
    <property type="match status" value="2"/>
</dbReference>
<dbReference type="GO" id="GO:0005096">
    <property type="term" value="F:GTPase activator activity"/>
    <property type="evidence" value="ECO:0007669"/>
    <property type="project" value="UniProtKB-KW"/>
</dbReference>
<feature type="compositionally biased region" description="Low complexity" evidence="2">
    <location>
        <begin position="859"/>
        <end position="868"/>
    </location>
</feature>
<dbReference type="AlphaFoldDB" id="A0A4S4LFV9"/>
<dbReference type="Pfam" id="PF00566">
    <property type="entry name" value="RabGAP-TBC"/>
    <property type="match status" value="1"/>
</dbReference>
<evidence type="ECO:0000313" key="4">
    <source>
        <dbReference type="EMBL" id="THH10802.1"/>
    </source>
</evidence>
<dbReference type="Proteomes" id="UP000308199">
    <property type="component" value="Unassembled WGS sequence"/>
</dbReference>
<evidence type="ECO:0000259" key="3">
    <source>
        <dbReference type="PROSITE" id="PS50086"/>
    </source>
</evidence>
<dbReference type="InterPro" id="IPR000195">
    <property type="entry name" value="Rab-GAP-TBC_dom"/>
</dbReference>
<dbReference type="InterPro" id="IPR035969">
    <property type="entry name" value="Rab-GAP_TBC_sf"/>
</dbReference>
<sequence length="888" mass="100485">MVEIKHEVETLADGSVQEEEYERYRLLYSKSKVYVHPTAYARDNIPGFVVLVKRDAINAVYLLGWIPESLLDERGRDEWDKFVKIEERATVDDEDDDVVLIDLPVRRPETYAFSVPLTSVYSLIVHPPSLSTWHGSIAINLISGSTLPTLYFHDDESRSFSMSPVMPPINHTSSGSSTTTTSYPPRVLDSGSRAPGLTTSWGGEDLLARLRQYAHLLRSNLQSTLFLVDPSKADIDAHTMQIFDDDAVDDILVHSSYANSYSPVPAHRRPRPLLSSSIDTNNKTAPTITSGSPNPYSARSSILHRSLQPPLSPQSGSQARTALLQSFAQLTRATRHAAQHILSHPLAQPILPHLPDPVKSLATAAGETEWGSWVEKGGVGEFESARVYLARWARIVAEEGERARQREARVIPITTGDNSSSTSLEGNNGAENGELGVFELLHASSNLPKPRSTRDPRHPVDEETWLGWFKTDGRPRVRKEEMRKEVFRRGVSPRGDLRKRIWPFILDVLEWDADEAERAQKWEEKRTEYHRIKDGWCGVDEVFNRQDILEERHRIDVDCRRTDRTQPLFITPTPTTSPSPSSSSLNDGENKATRRFSTFSPNVDVHGAQAPSNDHIERLSCILLTYNLYEKHLGYVQGMSDLCAPIYVVMSADEEMTFWCFVEVMNRMKQNFLRDQSGMKKQLLTLQQLISLMDPELYRHLEKTDGLNLFFCFRWVLIAFKREFPFDDVLSLWEVLWTNYYSSNFILFVALAILESHRDVILRYLIEFDEMLKYCNELSMTIELDTTLAQAEVLFLSFSQLVADLDRRRAENGQLTIVDTDTNGTSTAQLRARVRNGNNPDMLSQNPQSSVGNRNAGETASTTARASQSTVALRAIGENLRELLQDGN</sequence>
<proteinExistence type="predicted"/>
<dbReference type="SMART" id="SM00164">
    <property type="entry name" value="TBC"/>
    <property type="match status" value="1"/>
</dbReference>
<dbReference type="OrthoDB" id="10264062at2759"/>
<dbReference type="Gene3D" id="1.10.472.80">
    <property type="entry name" value="Ypt/Rab-GAP domain of gyp1p, domain 3"/>
    <property type="match status" value="1"/>
</dbReference>
<dbReference type="PANTHER" id="PTHR22957:SF502">
    <property type="entry name" value="SMALL G PROTEIN SIGNALING MODULATOR 2-RELATED"/>
    <property type="match status" value="1"/>
</dbReference>
<accession>A0A4S4LFV9</accession>
<keyword evidence="5" id="KW-1185">Reference proteome</keyword>
<reference evidence="4 5" key="1">
    <citation type="submission" date="2019-02" db="EMBL/GenBank/DDBJ databases">
        <title>Genome sequencing of the rare red list fungi Phellinidium pouzarii.</title>
        <authorList>
            <person name="Buettner E."/>
            <person name="Kellner H."/>
        </authorList>
    </citation>
    <scope>NUCLEOTIDE SEQUENCE [LARGE SCALE GENOMIC DNA]</scope>
    <source>
        <strain evidence="4 5">DSM 108285</strain>
    </source>
</reference>
<name>A0A4S4LFV9_9AGAM</name>
<feature type="compositionally biased region" description="Low complexity" evidence="2">
    <location>
        <begin position="306"/>
        <end position="318"/>
    </location>
</feature>
<keyword evidence="1" id="KW-0343">GTPase activation</keyword>
<feature type="compositionally biased region" description="Low complexity" evidence="2">
    <location>
        <begin position="571"/>
        <end position="584"/>
    </location>
</feature>
<organism evidence="4 5">
    <name type="scientific">Phellinidium pouzarii</name>
    <dbReference type="NCBI Taxonomy" id="167371"/>
    <lineage>
        <taxon>Eukaryota</taxon>
        <taxon>Fungi</taxon>
        <taxon>Dikarya</taxon>
        <taxon>Basidiomycota</taxon>
        <taxon>Agaricomycotina</taxon>
        <taxon>Agaricomycetes</taxon>
        <taxon>Hymenochaetales</taxon>
        <taxon>Hymenochaetaceae</taxon>
        <taxon>Phellinidium</taxon>
    </lineage>
</organism>
<feature type="compositionally biased region" description="Polar residues" evidence="2">
    <location>
        <begin position="836"/>
        <end position="858"/>
    </location>
</feature>
<dbReference type="PROSITE" id="PS50086">
    <property type="entry name" value="TBC_RABGAP"/>
    <property type="match status" value="1"/>
</dbReference>
<dbReference type="Gene3D" id="1.10.8.270">
    <property type="entry name" value="putative rabgap domain of human tbc1 domain family member 14 like domains"/>
    <property type="match status" value="1"/>
</dbReference>
<dbReference type="PANTHER" id="PTHR22957">
    <property type="entry name" value="TBC1 DOMAIN FAMILY MEMBER GTPASE-ACTIVATING PROTEIN"/>
    <property type="match status" value="1"/>
</dbReference>
<protein>
    <recommendedName>
        <fullName evidence="3">Rab-GAP TBC domain-containing protein</fullName>
    </recommendedName>
</protein>